<organism evidence="7 8">
    <name type="scientific">Branchiostoma belcheri</name>
    <name type="common">Amphioxus</name>
    <dbReference type="NCBI Taxonomy" id="7741"/>
    <lineage>
        <taxon>Eukaryota</taxon>
        <taxon>Metazoa</taxon>
        <taxon>Chordata</taxon>
        <taxon>Cephalochordata</taxon>
        <taxon>Leptocardii</taxon>
        <taxon>Amphioxiformes</taxon>
        <taxon>Branchiostomatidae</taxon>
        <taxon>Branchiostoma</taxon>
    </lineage>
</organism>
<dbReference type="PANTHER" id="PTHR21713">
    <property type="entry name" value="NASCENT POLYPEPTIDE ASSOCIATED COMPLEX ALPHA SUBUNIT-RELATED"/>
    <property type="match status" value="1"/>
</dbReference>
<dbReference type="InterPro" id="IPR035999">
    <property type="entry name" value="Sec7_dom_sf"/>
</dbReference>
<proteinExistence type="predicted"/>
<feature type="region of interest" description="Disordered" evidence="5">
    <location>
        <begin position="503"/>
        <end position="522"/>
    </location>
</feature>
<feature type="region of interest" description="Disordered" evidence="5">
    <location>
        <begin position="2037"/>
        <end position="2125"/>
    </location>
</feature>
<dbReference type="GO" id="GO:0032012">
    <property type="term" value="P:regulation of ARF protein signal transduction"/>
    <property type="evidence" value="ECO:0007669"/>
    <property type="project" value="InterPro"/>
</dbReference>
<evidence type="ECO:0000313" key="8">
    <source>
        <dbReference type="RefSeq" id="XP_019623024.1"/>
    </source>
</evidence>
<evidence type="ECO:0000256" key="1">
    <source>
        <dbReference type="ARBA" id="ARBA00004370"/>
    </source>
</evidence>
<feature type="region of interest" description="Disordered" evidence="5">
    <location>
        <begin position="2146"/>
        <end position="2218"/>
    </location>
</feature>
<keyword evidence="3" id="KW-0963">Cytoplasm</keyword>
<dbReference type="SUPFAM" id="SSF48425">
    <property type="entry name" value="Sec7 domain"/>
    <property type="match status" value="1"/>
</dbReference>
<accession>A0A6P4YMX6</accession>
<feature type="compositionally biased region" description="Polar residues" evidence="5">
    <location>
        <begin position="2178"/>
        <end position="2196"/>
    </location>
</feature>
<dbReference type="Gene3D" id="1.10.1000.11">
    <property type="entry name" value="Arf Nucleotide-binding Site Opener,domain 2"/>
    <property type="match status" value="1"/>
</dbReference>
<feature type="compositionally biased region" description="Basic and acidic residues" evidence="5">
    <location>
        <begin position="2102"/>
        <end position="2123"/>
    </location>
</feature>
<dbReference type="SUPFAM" id="SSF48371">
    <property type="entry name" value="ARM repeat"/>
    <property type="match status" value="2"/>
</dbReference>
<dbReference type="Pfam" id="PF16213">
    <property type="entry name" value="DCB"/>
    <property type="match status" value="1"/>
</dbReference>
<feature type="compositionally biased region" description="Basic and acidic residues" evidence="5">
    <location>
        <begin position="563"/>
        <end position="627"/>
    </location>
</feature>
<dbReference type="InterPro" id="IPR016024">
    <property type="entry name" value="ARM-type_fold"/>
</dbReference>
<feature type="compositionally biased region" description="Basic and acidic residues" evidence="5">
    <location>
        <begin position="634"/>
        <end position="648"/>
    </location>
</feature>
<evidence type="ECO:0000256" key="2">
    <source>
        <dbReference type="ARBA" id="ARBA00004496"/>
    </source>
</evidence>
<feature type="compositionally biased region" description="Polar residues" evidence="5">
    <location>
        <begin position="2069"/>
        <end position="2084"/>
    </location>
</feature>
<feature type="compositionally biased region" description="Acidic residues" evidence="5">
    <location>
        <begin position="1501"/>
        <end position="1512"/>
    </location>
</feature>
<dbReference type="GO" id="GO:0016020">
    <property type="term" value="C:membrane"/>
    <property type="evidence" value="ECO:0007669"/>
    <property type="project" value="UniProtKB-SubCell"/>
</dbReference>
<evidence type="ECO:0000259" key="6">
    <source>
        <dbReference type="SMART" id="SM00222"/>
    </source>
</evidence>
<dbReference type="InterPro" id="IPR023394">
    <property type="entry name" value="Sec7_C_sf"/>
</dbReference>
<feature type="region of interest" description="Disordered" evidence="5">
    <location>
        <begin position="1399"/>
        <end position="1432"/>
    </location>
</feature>
<keyword evidence="7" id="KW-1185">Reference proteome</keyword>
<sequence length="2286" mass="251232">MEDVLTQIARDASSAKHKAVRDACVAATGLLENEEQTKSHEPFQLREKVLEALRLAMETKNSKLGQQAVGGIQKMLVDERFHSLGEETREQQMPYQILDTLKVAPNCSDDVQMEIMKLFLSMTCSPNCCNTADSILIIAEHCFVAHLGGNRQLSTMAKSVVIQTLSFLCHRVLTDSHKSIYKIAFSKISVDTFKSKEASIKTAVTATVSQILCQVAEQLREAQIQSLADDTNDAIAEFSSKDTKGKAESLLGDVMKILKYFCEKISGCCSVSSQQPSPLLPLYLECVHSMFTSSSPHLQYNQDFLDLVWQQLCPSLIFLLGSPVTDKSVMATSMDDRFVADHGRGSGTSAAAPSVIGPAARTIYGIAAELLRLVGSVESLRPVLQSLWHKILLYPPPQHRLEALKAIKEVLSVPERVIDIAGPSTSDVSTTKQQAQPTKKRKADTDLLKLLVDGIAEASHSSNSDVCYTSVSCIAGLLRSVEQISQGHAMTETQIEDINRQMEEAEEEQGRGVTEGDGGLVNGDVEVEESKVKGEEEGSTVETPATENGKEKEPQNEESVSEEGSKLDEENKDRTEEQKPEEDVSGVQEKDGNEEAKVGSEDVQEVVEKKEDQDQKGEEKQEGREPGDGASGEDDGKADQSTSEKEGEAEGQPQSTTAAQEEEGKEINAPIQTPKPPPSLEMERQVALQRAEMERIAQQNKELERQGARDFVDCLIGVLPSILPVIEPEGVDDALQTFASRFCAGVMEKHKQGQGSPNLPVLNADGVYVATFSALLLNLKLVRMGHYNGQDCRLPMTQKQFIEDVHDSGVLVYLSSTWLGELYKMIVTVNILGAAGYLPVSPQCNQALITMLTDIDGMGNRHIGGQMVHDATVSHVLPVQKDAGNEAAVAAGQKLVHNILLTCWDSMVDVMAVPLSAKNSAGISNIALILGTEGAKEQNLKDRDAICMSLDGLRKAARLSCTLGCSDVPVPSDVRGVQERCGAVFAQLANASCISLEPSKPQVSPGDKKGLKAKINKPQPLRLHAAHVLSMDALLNTGLEMGSHSAECWKHVFRCCAYVSHLEHSHFSGGDNQASLPKVQHQKELPQDMSTTYDDLSGDPEAMYIPAANPVIPSINIHEMITEGRKETGLEMSAKGGGVLSSANAAKAVYRLSADVDRLFEEAATSLNLHALVGFLTELRQVSADQLFSTTPEVVDPGMMPKPTGNGSQFGSYLHLSHLGEVMLRCSRSFQRPLLHIMRAWGIVAPHLVEAACHKDRHVSKKAVTCIHDIMIELLNNREEKPHFNFNEALFKPFENLLCLELCDNDVQDQVVSSIAELVEACTTSIKSGWRPLFGALRVVKVYKPKGGDYFISEERHEQPTAPVFDVFEAFLGTENVHVFANAAMDCILCLLKFIRGPGDRDRDSDSDDEEDPDSDFEQIEAAPPDQEETRERGDLCLPALEYLHRCHKTLASMYSMPSCPVFKGAHHININNVLKIDTRREAADSAVRKKSASGSGGTDYDSDEEEEDDDDGRERTMANYPVFSMDDNTGVIRVWFLLLEGLTGSVTTCPKTYQPQTLELLFKLLRSVAEVPGPQFAVFAVTHLLLPMLQSWVRRSHHVPDFWDTSKANFKHACGLSTDLVVEHTNLFAAQDEAWVSTDVPVMIRQLLNLLVECIGQPVEAISRLGCACLRHLLLSAGPSFTEEMWSVACEGLLHAVNASLKSLKLLMACFNAGSLEFNGDVGQVRVSARTDCSEMESIRIRSLAQQVFLVEDQQASSNPDLEDDNRSYIFLIHPPDMEGSPVGKRIPFKNVVVGLISHQLLLQLLGSLLLSGVGTRSTAEEHILVSTPMSPPGGTAANCESKDSNSNSKQSEHLPGLLDYLSSKNLVKIFECLLESYNTACEFDARPGLKFLFQKVGKLEAAANLYKQTENSLTFYMHALIEKCQHAGSSFTPEKVKEILYSKERTSSACSTASTESTPGKGPRRRNFKRAQSFIHQELNIMPVEADSQNWVFLRLNRMVAELCSNYIQMLINKSLGEQGADNITDEPHLFLLSAEAQNPKEEKKKVLMPIPPEKKSSNPVGEVHQIQPQGQTLGQVTTEEQQGGRRGSTDSGGSSAEGKSSDNKDEARPKDDKKERKGKMESIYTLATNKTIDKLVAQYKKHKQHQSMTTFVKEEKQGDRATSSLMKGPPPVPTKAQNQQQSPDGAGEQNSTKQQPQQQPRSQQDRKKSAVMKDSDARVKTWTEIVLSTLQLLQKMPDKQFCTLLPAVFPCINQLVCHEIDPGLRNAVRDWLERIGKVYSIIP</sequence>
<evidence type="ECO:0000256" key="4">
    <source>
        <dbReference type="ARBA" id="ARBA00023136"/>
    </source>
</evidence>
<reference evidence="8" key="1">
    <citation type="submission" date="2025-08" db="UniProtKB">
        <authorList>
            <consortium name="RefSeq"/>
        </authorList>
    </citation>
    <scope>IDENTIFICATION</scope>
    <source>
        <tissue evidence="8">Gonad</tissue>
    </source>
</reference>
<dbReference type="InterPro" id="IPR000904">
    <property type="entry name" value="Sec7_dom"/>
</dbReference>
<dbReference type="Proteomes" id="UP000515135">
    <property type="component" value="Unplaced"/>
</dbReference>
<evidence type="ECO:0000256" key="3">
    <source>
        <dbReference type="ARBA" id="ARBA00022490"/>
    </source>
</evidence>
<protein>
    <submittedName>
        <fullName evidence="8">Brefeldin A-inhibited guanine nucleotide-exchange protein 3-like</fullName>
    </submittedName>
</protein>
<dbReference type="Pfam" id="PF20252">
    <property type="entry name" value="BIG2_C"/>
    <property type="match status" value="1"/>
</dbReference>
<dbReference type="KEGG" id="bbel:109469080"/>
<dbReference type="RefSeq" id="XP_019623024.1">
    <property type="nucleotide sequence ID" value="XM_019767465.1"/>
</dbReference>
<dbReference type="InterPro" id="IPR016641">
    <property type="entry name" value="EGD2/NACA0like"/>
</dbReference>
<dbReference type="InterPro" id="IPR015403">
    <property type="entry name" value="Mon2/Sec7/BIG1-like_HDS"/>
</dbReference>
<feature type="domain" description="SEC7" evidence="6">
    <location>
        <begin position="444"/>
        <end position="831"/>
    </location>
</feature>
<dbReference type="InterPro" id="IPR046455">
    <property type="entry name" value="Sec7/BIG1-like_C"/>
</dbReference>
<evidence type="ECO:0000256" key="5">
    <source>
        <dbReference type="SAM" id="MobiDB-lite"/>
    </source>
</evidence>
<feature type="region of interest" description="Disordered" evidence="5">
    <location>
        <begin position="1486"/>
        <end position="1515"/>
    </location>
</feature>
<dbReference type="SMART" id="SM00222">
    <property type="entry name" value="Sec7"/>
    <property type="match status" value="1"/>
</dbReference>
<dbReference type="OrthoDB" id="10002886at2759"/>
<feature type="region of interest" description="Disordered" evidence="5">
    <location>
        <begin position="1827"/>
        <end position="1854"/>
    </location>
</feature>
<feature type="region of interest" description="Disordered" evidence="5">
    <location>
        <begin position="528"/>
        <end position="687"/>
    </location>
</feature>
<gene>
    <name evidence="8" type="primary">LOC109469080</name>
</gene>
<name>A0A6P4YMX6_BRABE</name>
<comment type="subcellular location">
    <subcellularLocation>
        <location evidence="2">Cytoplasm</location>
    </subcellularLocation>
    <subcellularLocation>
        <location evidence="1">Membrane</location>
    </subcellularLocation>
</comment>
<dbReference type="GO" id="GO:0005085">
    <property type="term" value="F:guanyl-nucleotide exchange factor activity"/>
    <property type="evidence" value="ECO:0007669"/>
    <property type="project" value="InterPro"/>
</dbReference>
<dbReference type="GO" id="GO:0005854">
    <property type="term" value="C:nascent polypeptide-associated complex"/>
    <property type="evidence" value="ECO:0007669"/>
    <property type="project" value="InterPro"/>
</dbReference>
<feature type="compositionally biased region" description="Acidic residues" evidence="5">
    <location>
        <begin position="1405"/>
        <end position="1419"/>
    </location>
</feature>
<dbReference type="GeneID" id="109469080"/>
<evidence type="ECO:0000313" key="7">
    <source>
        <dbReference type="Proteomes" id="UP000515135"/>
    </source>
</evidence>
<keyword evidence="4" id="KW-0472">Membrane</keyword>
<dbReference type="InterPro" id="IPR032629">
    <property type="entry name" value="DCB_dom"/>
</dbReference>
<dbReference type="Pfam" id="PF09324">
    <property type="entry name" value="Sec7-like_HDS"/>
    <property type="match status" value="1"/>
</dbReference>
<feature type="compositionally biased region" description="Basic and acidic residues" evidence="5">
    <location>
        <begin position="2206"/>
        <end position="2218"/>
    </location>
</feature>